<feature type="transmembrane region" description="Helical" evidence="1">
    <location>
        <begin position="256"/>
        <end position="275"/>
    </location>
</feature>
<keyword evidence="3" id="KW-0645">Protease</keyword>
<keyword evidence="1" id="KW-0812">Transmembrane</keyword>
<keyword evidence="1" id="KW-0472">Membrane</keyword>
<accession>A0A3N0E955</accession>
<feature type="transmembrane region" description="Helical" evidence="1">
    <location>
        <begin position="287"/>
        <end position="311"/>
    </location>
</feature>
<dbReference type="Pfam" id="PF02517">
    <property type="entry name" value="Rce1-like"/>
    <property type="match status" value="1"/>
</dbReference>
<dbReference type="OrthoDB" id="3693644at2"/>
<evidence type="ECO:0000313" key="4">
    <source>
        <dbReference type="Proteomes" id="UP000269198"/>
    </source>
</evidence>
<feature type="transmembrane region" description="Helical" evidence="1">
    <location>
        <begin position="159"/>
        <end position="181"/>
    </location>
</feature>
<evidence type="ECO:0000256" key="1">
    <source>
        <dbReference type="SAM" id="Phobius"/>
    </source>
</evidence>
<keyword evidence="3" id="KW-0482">Metalloprotease</keyword>
<proteinExistence type="predicted"/>
<keyword evidence="3" id="KW-0378">Hydrolase</keyword>
<evidence type="ECO:0000259" key="2">
    <source>
        <dbReference type="Pfam" id="PF02517"/>
    </source>
</evidence>
<keyword evidence="4" id="KW-1185">Reference proteome</keyword>
<dbReference type="PANTHER" id="PTHR35797">
    <property type="entry name" value="PROTEASE-RELATED"/>
    <property type="match status" value="1"/>
</dbReference>
<dbReference type="InterPro" id="IPR042150">
    <property type="entry name" value="MmRce1-like"/>
</dbReference>
<protein>
    <submittedName>
        <fullName evidence="3">CPBP family intramembrane metalloprotease</fullName>
    </submittedName>
</protein>
<gene>
    <name evidence="3" type="ORF">EFW17_12370</name>
</gene>
<feature type="transmembrane region" description="Helical" evidence="1">
    <location>
        <begin position="193"/>
        <end position="213"/>
    </location>
</feature>
<dbReference type="GO" id="GO:0004175">
    <property type="term" value="F:endopeptidase activity"/>
    <property type="evidence" value="ECO:0007669"/>
    <property type="project" value="UniProtKB-ARBA"/>
</dbReference>
<sequence length="326" mass="34598">MRPTTNEKPLVASRDRGALPLREIAAFVALVFGLAWLVHTPALLSGIGPEDPLYGMSAQLYMFTPGLAALAIGFVVWRRPARVARGLALTLRPFRRVGGYCLLAFLVFTLLGVIAPLVAAALGVIQLDLTGFSGLRAAIEERMPGAAKDLTPTGFPLRAYLVALGMFLLTVVPVTLLMTFGEELGWRGYLLPRLLPLGVWPALLLTGVIHGLWHGPQLLIQARSGWMGADSVAVFLTFVVVAGILFGWLRLASGSVWPAVVAHGANNSVTSLGFLTLSDADTPTHPVLYSGGAGGAVGMVLILLLVGLLAARGQFRVRSFDRSSAN</sequence>
<dbReference type="GO" id="GO:0006508">
    <property type="term" value="P:proteolysis"/>
    <property type="evidence" value="ECO:0007669"/>
    <property type="project" value="UniProtKB-KW"/>
</dbReference>
<dbReference type="EMBL" id="RJMB01000011">
    <property type="protein sequence ID" value="RNL84347.1"/>
    <property type="molecule type" value="Genomic_DNA"/>
</dbReference>
<dbReference type="PANTHER" id="PTHR35797:SF1">
    <property type="entry name" value="PROTEASE"/>
    <property type="match status" value="1"/>
</dbReference>
<dbReference type="Proteomes" id="UP000269198">
    <property type="component" value="Unassembled WGS sequence"/>
</dbReference>
<dbReference type="GO" id="GO:0008237">
    <property type="term" value="F:metallopeptidase activity"/>
    <property type="evidence" value="ECO:0007669"/>
    <property type="project" value="UniProtKB-KW"/>
</dbReference>
<dbReference type="AlphaFoldDB" id="A0A3N0E955"/>
<comment type="caution">
    <text evidence="3">The sequence shown here is derived from an EMBL/GenBank/DDBJ whole genome shotgun (WGS) entry which is preliminary data.</text>
</comment>
<organism evidence="3 4">
    <name type="scientific">Halostreptopolyspora alba</name>
    <dbReference type="NCBI Taxonomy" id="2487137"/>
    <lineage>
        <taxon>Bacteria</taxon>
        <taxon>Bacillati</taxon>
        <taxon>Actinomycetota</taxon>
        <taxon>Actinomycetes</taxon>
        <taxon>Streptosporangiales</taxon>
        <taxon>Nocardiopsidaceae</taxon>
        <taxon>Halostreptopolyspora</taxon>
    </lineage>
</organism>
<dbReference type="RefSeq" id="WP_123201518.1">
    <property type="nucleotide sequence ID" value="NZ_RJMB01000011.1"/>
</dbReference>
<dbReference type="GO" id="GO:0080120">
    <property type="term" value="P:CAAX-box protein maturation"/>
    <property type="evidence" value="ECO:0007669"/>
    <property type="project" value="UniProtKB-ARBA"/>
</dbReference>
<reference evidence="3 4" key="1">
    <citation type="submission" date="2018-11" db="EMBL/GenBank/DDBJ databases">
        <title>The genome draft of YIM 96095.</title>
        <authorList>
            <person name="Tang S.-K."/>
            <person name="Chunyu W.-X."/>
            <person name="Feng Y.-Z."/>
        </authorList>
    </citation>
    <scope>NUCLEOTIDE SEQUENCE [LARGE SCALE GENOMIC DNA]</scope>
    <source>
        <strain evidence="3 4">YIM 96095</strain>
    </source>
</reference>
<feature type="domain" description="CAAX prenyl protease 2/Lysostaphin resistance protein A-like" evidence="2">
    <location>
        <begin position="167"/>
        <end position="268"/>
    </location>
</feature>
<keyword evidence="1" id="KW-1133">Transmembrane helix</keyword>
<evidence type="ECO:0000313" key="3">
    <source>
        <dbReference type="EMBL" id="RNL84347.1"/>
    </source>
</evidence>
<name>A0A3N0E955_9ACTN</name>
<feature type="transmembrane region" description="Helical" evidence="1">
    <location>
        <begin position="97"/>
        <end position="125"/>
    </location>
</feature>
<feature type="transmembrane region" description="Helical" evidence="1">
    <location>
        <begin position="21"/>
        <end position="38"/>
    </location>
</feature>
<feature type="transmembrane region" description="Helical" evidence="1">
    <location>
        <begin position="225"/>
        <end position="249"/>
    </location>
</feature>
<feature type="transmembrane region" description="Helical" evidence="1">
    <location>
        <begin position="58"/>
        <end position="77"/>
    </location>
</feature>
<dbReference type="InterPro" id="IPR003675">
    <property type="entry name" value="Rce1/LyrA-like_dom"/>
</dbReference>